<dbReference type="RefSeq" id="WP_379838218.1">
    <property type="nucleotide sequence ID" value="NZ_JBHRYQ010000001.1"/>
</dbReference>
<evidence type="ECO:0000313" key="2">
    <source>
        <dbReference type="EMBL" id="MFC3811377.1"/>
    </source>
</evidence>
<reference evidence="3" key="1">
    <citation type="journal article" date="2019" name="Int. J. Syst. Evol. Microbiol.">
        <title>The Global Catalogue of Microorganisms (GCM) 10K type strain sequencing project: providing services to taxonomists for standard genome sequencing and annotation.</title>
        <authorList>
            <consortium name="The Broad Institute Genomics Platform"/>
            <consortium name="The Broad Institute Genome Sequencing Center for Infectious Disease"/>
            <person name="Wu L."/>
            <person name="Ma J."/>
        </authorList>
    </citation>
    <scope>NUCLEOTIDE SEQUENCE [LARGE SCALE GENOMIC DNA]</scope>
    <source>
        <strain evidence="3">CECT 7956</strain>
    </source>
</reference>
<organism evidence="2 3">
    <name type="scientific">Lacihabitans lacunae</name>
    <dbReference type="NCBI Taxonomy" id="1028214"/>
    <lineage>
        <taxon>Bacteria</taxon>
        <taxon>Pseudomonadati</taxon>
        <taxon>Bacteroidota</taxon>
        <taxon>Cytophagia</taxon>
        <taxon>Cytophagales</taxon>
        <taxon>Leadbetterellaceae</taxon>
        <taxon>Lacihabitans</taxon>
    </lineage>
</organism>
<name>A0ABV7YYF5_9BACT</name>
<feature type="transmembrane region" description="Helical" evidence="1">
    <location>
        <begin position="48"/>
        <end position="67"/>
    </location>
</feature>
<protein>
    <recommendedName>
        <fullName evidence="4">FUSC family protein</fullName>
    </recommendedName>
</protein>
<dbReference type="EMBL" id="JBHRYQ010000001">
    <property type="protein sequence ID" value="MFC3811377.1"/>
    <property type="molecule type" value="Genomic_DNA"/>
</dbReference>
<evidence type="ECO:0000313" key="3">
    <source>
        <dbReference type="Proteomes" id="UP001595616"/>
    </source>
</evidence>
<keyword evidence="1" id="KW-0812">Transmembrane</keyword>
<keyword evidence="3" id="KW-1185">Reference proteome</keyword>
<proteinExistence type="predicted"/>
<evidence type="ECO:0008006" key="4">
    <source>
        <dbReference type="Google" id="ProtNLM"/>
    </source>
</evidence>
<sequence length="108" mass="12504">MFSLKIKVNRLIVIKNKIRNQIMTDNELYAIMTLDDLLIEQKKIKKTASFFNILTAIMIGVAIYGFIKKGLEFLGPSILLLLFVVIYFKNSRKLKQIQIAIDARKENL</sequence>
<gene>
    <name evidence="2" type="ORF">ACFOOI_11995</name>
</gene>
<keyword evidence="1" id="KW-1133">Transmembrane helix</keyword>
<keyword evidence="1" id="KW-0472">Membrane</keyword>
<comment type="caution">
    <text evidence="2">The sequence shown here is derived from an EMBL/GenBank/DDBJ whole genome shotgun (WGS) entry which is preliminary data.</text>
</comment>
<feature type="transmembrane region" description="Helical" evidence="1">
    <location>
        <begin position="73"/>
        <end position="88"/>
    </location>
</feature>
<evidence type="ECO:0000256" key="1">
    <source>
        <dbReference type="SAM" id="Phobius"/>
    </source>
</evidence>
<accession>A0ABV7YYF5</accession>
<dbReference type="Proteomes" id="UP001595616">
    <property type="component" value="Unassembled WGS sequence"/>
</dbReference>